<sequence>MIAQPLPVGRLSDLHLAHHRTCMRLARQLRDHGESHARQLQLAATARLYFAQLRAIGD</sequence>
<accession>A0AAW8DBD8</accession>
<evidence type="ECO:0000313" key="1">
    <source>
        <dbReference type="EMBL" id="MDP9897423.1"/>
    </source>
</evidence>
<gene>
    <name evidence="1" type="ORF">J2W31_006567</name>
</gene>
<comment type="caution">
    <text evidence="1">The sequence shown here is derived from an EMBL/GenBank/DDBJ whole genome shotgun (WGS) entry which is preliminary data.</text>
</comment>
<proteinExistence type="predicted"/>
<reference evidence="1" key="1">
    <citation type="submission" date="2023-07" db="EMBL/GenBank/DDBJ databases">
        <title>Sorghum-associated microbial communities from plants grown in Nebraska, USA.</title>
        <authorList>
            <person name="Schachtman D."/>
        </authorList>
    </citation>
    <scope>NUCLEOTIDE SEQUENCE</scope>
    <source>
        <strain evidence="1">DS3754</strain>
    </source>
</reference>
<organism evidence="1 2">
    <name type="scientific">Variovorax boronicumulans</name>
    <dbReference type="NCBI Taxonomy" id="436515"/>
    <lineage>
        <taxon>Bacteria</taxon>
        <taxon>Pseudomonadati</taxon>
        <taxon>Pseudomonadota</taxon>
        <taxon>Betaproteobacteria</taxon>
        <taxon>Burkholderiales</taxon>
        <taxon>Comamonadaceae</taxon>
        <taxon>Variovorax</taxon>
    </lineage>
</organism>
<dbReference type="RefSeq" id="WP_307687356.1">
    <property type="nucleotide sequence ID" value="NZ_JAUSRD010000027.1"/>
</dbReference>
<dbReference type="AlphaFoldDB" id="A0AAW8DBD8"/>
<name>A0AAW8DBD8_9BURK</name>
<dbReference type="EMBL" id="JAUSRD010000027">
    <property type="protein sequence ID" value="MDP9897423.1"/>
    <property type="molecule type" value="Genomic_DNA"/>
</dbReference>
<protein>
    <submittedName>
        <fullName evidence="1">Uncharacterized protein</fullName>
    </submittedName>
</protein>
<evidence type="ECO:0000313" key="2">
    <source>
        <dbReference type="Proteomes" id="UP001242045"/>
    </source>
</evidence>
<dbReference type="Proteomes" id="UP001242045">
    <property type="component" value="Unassembled WGS sequence"/>
</dbReference>